<name>A0A2I0L0X3_PUNGR</name>
<dbReference type="EMBL" id="PGOL01000210">
    <property type="protein sequence ID" value="PKI74361.1"/>
    <property type="molecule type" value="Genomic_DNA"/>
</dbReference>
<evidence type="ECO:0000313" key="2">
    <source>
        <dbReference type="Proteomes" id="UP000233551"/>
    </source>
</evidence>
<accession>A0A2I0L0X3</accession>
<dbReference type="Proteomes" id="UP000233551">
    <property type="component" value="Unassembled WGS sequence"/>
</dbReference>
<keyword evidence="2" id="KW-1185">Reference proteome</keyword>
<evidence type="ECO:0008006" key="3">
    <source>
        <dbReference type="Google" id="ProtNLM"/>
    </source>
</evidence>
<reference evidence="1 2" key="1">
    <citation type="submission" date="2017-11" db="EMBL/GenBank/DDBJ databases">
        <title>De-novo sequencing of pomegranate (Punica granatum L.) genome.</title>
        <authorList>
            <person name="Akparov Z."/>
            <person name="Amiraslanov A."/>
            <person name="Hajiyeva S."/>
            <person name="Abbasov M."/>
            <person name="Kaur K."/>
            <person name="Hamwieh A."/>
            <person name="Solovyev V."/>
            <person name="Salamov A."/>
            <person name="Braich B."/>
            <person name="Kosarev P."/>
            <person name="Mahmoud A."/>
            <person name="Hajiyev E."/>
            <person name="Babayeva S."/>
            <person name="Izzatullayeva V."/>
            <person name="Mammadov A."/>
            <person name="Mammadov A."/>
            <person name="Sharifova S."/>
            <person name="Ojaghi J."/>
            <person name="Eynullazada K."/>
            <person name="Bayramov B."/>
            <person name="Abdulazimova A."/>
            <person name="Shahmuradov I."/>
        </authorList>
    </citation>
    <scope>NUCLEOTIDE SEQUENCE [LARGE SCALE GENOMIC DNA]</scope>
    <source>
        <strain evidence="2">cv. AG2017</strain>
        <tissue evidence="1">Leaf</tissue>
    </source>
</reference>
<gene>
    <name evidence="1" type="ORF">CRG98_005241</name>
</gene>
<comment type="caution">
    <text evidence="1">The sequence shown here is derived from an EMBL/GenBank/DDBJ whole genome shotgun (WGS) entry which is preliminary data.</text>
</comment>
<evidence type="ECO:0000313" key="1">
    <source>
        <dbReference type="EMBL" id="PKI74361.1"/>
    </source>
</evidence>
<dbReference type="AlphaFoldDB" id="A0A2I0L0X3"/>
<organism evidence="1 2">
    <name type="scientific">Punica granatum</name>
    <name type="common">Pomegranate</name>
    <dbReference type="NCBI Taxonomy" id="22663"/>
    <lineage>
        <taxon>Eukaryota</taxon>
        <taxon>Viridiplantae</taxon>
        <taxon>Streptophyta</taxon>
        <taxon>Embryophyta</taxon>
        <taxon>Tracheophyta</taxon>
        <taxon>Spermatophyta</taxon>
        <taxon>Magnoliopsida</taxon>
        <taxon>eudicotyledons</taxon>
        <taxon>Gunneridae</taxon>
        <taxon>Pentapetalae</taxon>
        <taxon>rosids</taxon>
        <taxon>malvids</taxon>
        <taxon>Myrtales</taxon>
        <taxon>Lythraceae</taxon>
        <taxon>Punica</taxon>
    </lineage>
</organism>
<sequence>MAQEPRRSSRICHEPESYEFLMTWDHDVLLIDNDEPTTYAKAMTGSDSEKWLEAMRYEMESMYANESAGKVCKLHQFIYGLKQVSRRWNLRIDYATKELGFIKNENEPCVYKKHETSDVHGIFLMLPSTLLEKEPLIPRTSHAGPIFDRAALCVRSYRTPPCSRVASAVLGHHLTMPPALIKMLTRKHLEDTVKVECLVLATMDPELQKQHENIVAYDMIIHLRQLYQEQARHERFEIS</sequence>
<proteinExistence type="predicted"/>
<protein>
    <recommendedName>
        <fullName evidence="3">Reverse transcriptase Ty1/copia-type domain-containing protein</fullName>
    </recommendedName>
</protein>